<name>A0A8J7S708_9BACT</name>
<dbReference type="Gene3D" id="3.40.920.10">
    <property type="entry name" value="Pyruvate-ferredoxin oxidoreductase, PFOR, domain III"/>
    <property type="match status" value="1"/>
</dbReference>
<evidence type="ECO:0000256" key="5">
    <source>
        <dbReference type="SAM" id="MobiDB-lite"/>
    </source>
</evidence>
<evidence type="ECO:0000256" key="3">
    <source>
        <dbReference type="ARBA" id="ARBA00023004"/>
    </source>
</evidence>
<dbReference type="Gene3D" id="3.30.70.20">
    <property type="match status" value="1"/>
</dbReference>
<sequence>MDLKSSVDIRGHARGGQGMVTAFEILAKVCSYRYDLEVQAFPFFGVERTGAPIQAYLRVSPEPIQNRSYIYHPDLVVVFDEGLMDQQAITGGISENAVILINSDHPPEHFKIAGAHVCTVPATRISVANRLGSKSLPIVNAAMTGAVLKILGADIEQAEAIIAQEVPSKPDANVESARIAFGQVVMPGSFTIDDFARQLSKKNGDPAIETNGSATSLKTDSQSPGPVVPHWNKPMSLNKTGSWRVIAPKYTSIIPPCSNDCPAGTDVRKFLAQASEGKFEDAYRTIYSHNPFPAICGRVCPHFCQQNCNRINLDGEVNIGAIERFIGDQNRSFSHKKLPVTQKEKIAVIGSGPAGLTAALRLRTQGYAVTVFEAMPKAGGMMRSGIPLFRLPDDVLDREIRMIEEQGVEIVLNRKVTVDELAPDYPVIITAVGSHVGTDMNLGDDAEVIDGIAFLREIKFSQNGLPVSIRPSDETAIVGGGNTAIDVARTALRLGARPTIYYRRTRNEMPAIAHEVEEAIREGVAIEFLTAPTGLKKRTDGRLEMTYQRMKLGEPDQSGRRRPVPVEGSETTVVIDHIVKAIGQRFDGHAFAGRQVKPAQGRLLFDDDDPGTALFCAGDMAWGGTVAEAIGSGNDAADEVMAWLAGQNWKKQKNGTRIATPDDINFAYYLPTPGNPTPAERPENLFGDFREVARGLSKETAVAEAGRCLHCGDCFNCGNCLNYCPDAAIFIDEENRLRIDYDYCKGCGICIRECPCSAIDYDLTSEGG</sequence>
<dbReference type="InterPro" id="IPR002869">
    <property type="entry name" value="Pyrv_flavodox_OxRed_cen"/>
</dbReference>
<keyword evidence="3" id="KW-0408">Iron</keyword>
<dbReference type="PRINTS" id="PR00419">
    <property type="entry name" value="ADXRDTASE"/>
</dbReference>
<dbReference type="GO" id="GO:0051536">
    <property type="term" value="F:iron-sulfur cluster binding"/>
    <property type="evidence" value="ECO:0007669"/>
    <property type="project" value="UniProtKB-KW"/>
</dbReference>
<evidence type="ECO:0000256" key="2">
    <source>
        <dbReference type="ARBA" id="ARBA00023002"/>
    </source>
</evidence>
<dbReference type="SUPFAM" id="SSF51971">
    <property type="entry name" value="Nucleotide-binding domain"/>
    <property type="match status" value="1"/>
</dbReference>
<protein>
    <submittedName>
        <fullName evidence="7">2-oxoacid:acceptor oxidoreductase family protein</fullName>
    </submittedName>
</protein>
<accession>A0A8J7S708</accession>
<dbReference type="Gene3D" id="1.10.1060.10">
    <property type="entry name" value="Alpha-helical ferredoxin"/>
    <property type="match status" value="1"/>
</dbReference>
<dbReference type="EMBL" id="JAFIDN010000001">
    <property type="protein sequence ID" value="MBP3191393.1"/>
    <property type="molecule type" value="Genomic_DNA"/>
</dbReference>
<dbReference type="GO" id="GO:0016625">
    <property type="term" value="F:oxidoreductase activity, acting on the aldehyde or oxo group of donors, iron-sulfur protein as acceptor"/>
    <property type="evidence" value="ECO:0007669"/>
    <property type="project" value="InterPro"/>
</dbReference>
<feature type="domain" description="4Fe-4S ferredoxin-type" evidence="6">
    <location>
        <begin position="705"/>
        <end position="734"/>
    </location>
</feature>
<dbReference type="SUPFAM" id="SSF46548">
    <property type="entry name" value="alpha-helical ferredoxin"/>
    <property type="match status" value="2"/>
</dbReference>
<dbReference type="NCBIfam" id="TIGR02175">
    <property type="entry name" value="PorC_KorC"/>
    <property type="match status" value="1"/>
</dbReference>
<dbReference type="RefSeq" id="WP_210509858.1">
    <property type="nucleotide sequence ID" value="NZ_JAFIDN010000001.1"/>
</dbReference>
<dbReference type="InterPro" id="IPR011894">
    <property type="entry name" value="PorC_KorC"/>
</dbReference>
<dbReference type="InterPro" id="IPR019752">
    <property type="entry name" value="Pyrv/ketoisovalerate_OxRed_cat"/>
</dbReference>
<dbReference type="Pfam" id="PF07992">
    <property type="entry name" value="Pyr_redox_2"/>
    <property type="match status" value="1"/>
</dbReference>
<feature type="region of interest" description="Disordered" evidence="5">
    <location>
        <begin position="203"/>
        <end position="227"/>
    </location>
</feature>
<dbReference type="InterPro" id="IPR036188">
    <property type="entry name" value="FAD/NAD-bd_sf"/>
</dbReference>
<dbReference type="GO" id="GO:0046872">
    <property type="term" value="F:metal ion binding"/>
    <property type="evidence" value="ECO:0007669"/>
    <property type="project" value="UniProtKB-KW"/>
</dbReference>
<evidence type="ECO:0000313" key="8">
    <source>
        <dbReference type="Proteomes" id="UP000673975"/>
    </source>
</evidence>
<comment type="caution">
    <text evidence="7">The sequence shown here is derived from an EMBL/GenBank/DDBJ whole genome shotgun (WGS) entry which is preliminary data.</text>
</comment>
<dbReference type="Pfam" id="PF14691">
    <property type="entry name" value="Fer4_20"/>
    <property type="match status" value="1"/>
</dbReference>
<dbReference type="AlphaFoldDB" id="A0A8J7S708"/>
<evidence type="ECO:0000256" key="4">
    <source>
        <dbReference type="ARBA" id="ARBA00023014"/>
    </source>
</evidence>
<dbReference type="PROSITE" id="PS00198">
    <property type="entry name" value="4FE4S_FER_1"/>
    <property type="match status" value="1"/>
</dbReference>
<reference evidence="7" key="1">
    <citation type="submission" date="2021-02" db="EMBL/GenBank/DDBJ databases">
        <title>Natronogracilivirga saccharolytica gen. nov. sp. nov. a new anaerobic, haloalkiliphilic carbohydrate-fermenting bacterium from soda lake and proposing of Cyclonatronumiaceae fam. nov. in the phylum Balneolaeota.</title>
        <authorList>
            <person name="Zhilina T.N."/>
            <person name="Sorokin D.Y."/>
            <person name="Zavarzina D.G."/>
            <person name="Toshchakov S.V."/>
            <person name="Kublanov I.V."/>
        </authorList>
    </citation>
    <scope>NUCLEOTIDE SEQUENCE</scope>
    <source>
        <strain evidence="7">Z-1702</strain>
    </source>
</reference>
<dbReference type="Pfam" id="PF12838">
    <property type="entry name" value="Fer4_7"/>
    <property type="match status" value="1"/>
</dbReference>
<keyword evidence="1" id="KW-0479">Metal-binding</keyword>
<keyword evidence="2" id="KW-0560">Oxidoreductase</keyword>
<feature type="compositionally biased region" description="Polar residues" evidence="5">
    <location>
        <begin position="210"/>
        <end position="224"/>
    </location>
</feature>
<evidence type="ECO:0000313" key="7">
    <source>
        <dbReference type="EMBL" id="MBP3191393.1"/>
    </source>
</evidence>
<dbReference type="InterPro" id="IPR028261">
    <property type="entry name" value="DPD_II"/>
</dbReference>
<feature type="domain" description="4Fe-4S ferredoxin-type" evidence="6">
    <location>
        <begin position="735"/>
        <end position="764"/>
    </location>
</feature>
<evidence type="ECO:0000256" key="1">
    <source>
        <dbReference type="ARBA" id="ARBA00022723"/>
    </source>
</evidence>
<dbReference type="SUPFAM" id="SSF53323">
    <property type="entry name" value="Pyruvate-ferredoxin oxidoreductase, PFOR, domain III"/>
    <property type="match status" value="1"/>
</dbReference>
<dbReference type="PANTHER" id="PTHR42783:SF3">
    <property type="entry name" value="GLUTAMATE SYNTHASE [NADPH] SMALL CHAIN-RELATED"/>
    <property type="match status" value="1"/>
</dbReference>
<dbReference type="InterPro" id="IPR017896">
    <property type="entry name" value="4Fe4S_Fe-S-bd"/>
</dbReference>
<dbReference type="InterPro" id="IPR009051">
    <property type="entry name" value="Helical_ferredxn"/>
</dbReference>
<evidence type="ECO:0000259" key="6">
    <source>
        <dbReference type="PROSITE" id="PS51379"/>
    </source>
</evidence>
<keyword evidence="8" id="KW-1185">Reference proteome</keyword>
<dbReference type="Proteomes" id="UP000673975">
    <property type="component" value="Unassembled WGS sequence"/>
</dbReference>
<dbReference type="PROSITE" id="PS51379">
    <property type="entry name" value="4FE4S_FER_2"/>
    <property type="match status" value="2"/>
</dbReference>
<organism evidence="7 8">
    <name type="scientific">Natronogracilivirga saccharolytica</name>
    <dbReference type="NCBI Taxonomy" id="2812953"/>
    <lineage>
        <taxon>Bacteria</taxon>
        <taxon>Pseudomonadati</taxon>
        <taxon>Balneolota</taxon>
        <taxon>Balneolia</taxon>
        <taxon>Balneolales</taxon>
        <taxon>Cyclonatronaceae</taxon>
        <taxon>Natronogracilivirga</taxon>
    </lineage>
</organism>
<dbReference type="Pfam" id="PF01558">
    <property type="entry name" value="POR"/>
    <property type="match status" value="1"/>
</dbReference>
<proteinExistence type="predicted"/>
<dbReference type="PANTHER" id="PTHR42783">
    <property type="entry name" value="GLUTAMATE SYNTHASE [NADPH] SMALL CHAIN"/>
    <property type="match status" value="1"/>
</dbReference>
<dbReference type="InterPro" id="IPR017900">
    <property type="entry name" value="4Fe4S_Fe_S_CS"/>
</dbReference>
<keyword evidence="4" id="KW-0411">Iron-sulfur</keyword>
<dbReference type="Gene3D" id="3.50.50.60">
    <property type="entry name" value="FAD/NAD(P)-binding domain"/>
    <property type="match status" value="2"/>
</dbReference>
<dbReference type="InterPro" id="IPR023753">
    <property type="entry name" value="FAD/NAD-binding_dom"/>
</dbReference>
<gene>
    <name evidence="7" type="ORF">NATSA_01835</name>
</gene>